<proteinExistence type="predicted"/>
<organism evidence="1 2">
    <name type="scientific">Bacteroides uniformis</name>
    <dbReference type="NCBI Taxonomy" id="820"/>
    <lineage>
        <taxon>Bacteria</taxon>
        <taxon>Pseudomonadati</taxon>
        <taxon>Bacteroidota</taxon>
        <taxon>Bacteroidia</taxon>
        <taxon>Bacteroidales</taxon>
        <taxon>Bacteroidaceae</taxon>
        <taxon>Bacteroides</taxon>
    </lineage>
</organism>
<sequence length="99" mass="11078">MMNDICMATPTCDKEKGSLEKQIETIERLTRTLNLSIENTQMFIFSDPNSGSVVCKEEHLASNSLEGRLDDLASELEKIVSKSNLINDILRDKLGTMTL</sequence>
<gene>
    <name evidence="1" type="ORF">DWW14_21030</name>
</gene>
<protein>
    <submittedName>
        <fullName evidence="1">Uncharacterized protein</fullName>
    </submittedName>
</protein>
<dbReference type="Proteomes" id="UP000285343">
    <property type="component" value="Unassembled WGS sequence"/>
</dbReference>
<dbReference type="RefSeq" id="WP_117947969.1">
    <property type="nucleotide sequence ID" value="NZ_QRZC01000040.1"/>
</dbReference>
<dbReference type="EMBL" id="QRZC01000040">
    <property type="protein sequence ID" value="RGV36518.1"/>
    <property type="molecule type" value="Genomic_DNA"/>
</dbReference>
<name>A0A412X687_BACUN</name>
<reference evidence="1 2" key="1">
    <citation type="submission" date="2018-08" db="EMBL/GenBank/DDBJ databases">
        <title>A genome reference for cultivated species of the human gut microbiota.</title>
        <authorList>
            <person name="Zou Y."/>
            <person name="Xue W."/>
            <person name="Luo G."/>
        </authorList>
    </citation>
    <scope>NUCLEOTIDE SEQUENCE [LARGE SCALE GENOMIC DNA]</scope>
    <source>
        <strain evidence="1 2">AF14-42</strain>
    </source>
</reference>
<evidence type="ECO:0000313" key="1">
    <source>
        <dbReference type="EMBL" id="RGV36518.1"/>
    </source>
</evidence>
<comment type="caution">
    <text evidence="1">The sequence shown here is derived from an EMBL/GenBank/DDBJ whole genome shotgun (WGS) entry which is preliminary data.</text>
</comment>
<evidence type="ECO:0000313" key="2">
    <source>
        <dbReference type="Proteomes" id="UP000285343"/>
    </source>
</evidence>
<accession>A0A412X687</accession>
<dbReference type="AlphaFoldDB" id="A0A412X687"/>